<gene>
    <name evidence="9" type="ORF">QN277_003296</name>
</gene>
<dbReference type="InterPro" id="IPR045012">
    <property type="entry name" value="NLP"/>
</dbReference>
<keyword evidence="10" id="KW-1185">Reference proteome</keyword>
<keyword evidence="2" id="KW-0805">Transcription regulation</keyword>
<dbReference type="InterPro" id="IPR053793">
    <property type="entry name" value="PB1-like"/>
</dbReference>
<feature type="region of interest" description="Disordered" evidence="6">
    <location>
        <begin position="735"/>
        <end position="781"/>
    </location>
</feature>
<dbReference type="Pfam" id="PF22922">
    <property type="entry name" value="GAF_NLP"/>
    <property type="match status" value="1"/>
</dbReference>
<evidence type="ECO:0000256" key="2">
    <source>
        <dbReference type="ARBA" id="ARBA00023015"/>
    </source>
</evidence>
<dbReference type="InterPro" id="IPR000270">
    <property type="entry name" value="PB1_dom"/>
</dbReference>
<dbReference type="Gene3D" id="3.10.20.90">
    <property type="entry name" value="Phosphatidylinositol 3-kinase Catalytic Subunit, Chain A, domain 1"/>
    <property type="match status" value="1"/>
</dbReference>
<evidence type="ECO:0000256" key="1">
    <source>
        <dbReference type="ARBA" id="ARBA00011726"/>
    </source>
</evidence>
<evidence type="ECO:0000259" key="7">
    <source>
        <dbReference type="PROSITE" id="PS51519"/>
    </source>
</evidence>
<evidence type="ECO:0000256" key="6">
    <source>
        <dbReference type="SAM" id="MobiDB-lite"/>
    </source>
</evidence>
<dbReference type="PROSITE" id="PS51745">
    <property type="entry name" value="PB1"/>
    <property type="match status" value="1"/>
</dbReference>
<feature type="domain" description="RWP-RK" evidence="7">
    <location>
        <begin position="574"/>
        <end position="655"/>
    </location>
</feature>
<evidence type="ECO:0000256" key="3">
    <source>
        <dbReference type="ARBA" id="ARBA00023125"/>
    </source>
</evidence>
<evidence type="ECO:0000259" key="8">
    <source>
        <dbReference type="PROSITE" id="PS51745"/>
    </source>
</evidence>
<organism evidence="9 10">
    <name type="scientific">Acacia crassicarpa</name>
    <name type="common">northern wattle</name>
    <dbReference type="NCBI Taxonomy" id="499986"/>
    <lineage>
        <taxon>Eukaryota</taxon>
        <taxon>Viridiplantae</taxon>
        <taxon>Streptophyta</taxon>
        <taxon>Embryophyta</taxon>
        <taxon>Tracheophyta</taxon>
        <taxon>Spermatophyta</taxon>
        <taxon>Magnoliopsida</taxon>
        <taxon>eudicotyledons</taxon>
        <taxon>Gunneridae</taxon>
        <taxon>Pentapetalae</taxon>
        <taxon>rosids</taxon>
        <taxon>fabids</taxon>
        <taxon>Fabales</taxon>
        <taxon>Fabaceae</taxon>
        <taxon>Caesalpinioideae</taxon>
        <taxon>mimosoid clade</taxon>
        <taxon>Acacieae</taxon>
        <taxon>Acacia</taxon>
    </lineage>
</organism>
<dbReference type="SUPFAM" id="SSF54277">
    <property type="entry name" value="CAD &amp; PB1 domains"/>
    <property type="match status" value="1"/>
</dbReference>
<evidence type="ECO:0008006" key="11">
    <source>
        <dbReference type="Google" id="ProtNLM"/>
    </source>
</evidence>
<keyword evidence="4" id="KW-0804">Transcription</keyword>
<dbReference type="InterPro" id="IPR034891">
    <property type="entry name" value="PB1_NLP"/>
</dbReference>
<comment type="subunit">
    <text evidence="1">Homodimers and heterodimers.</text>
</comment>
<evidence type="ECO:0000256" key="5">
    <source>
        <dbReference type="ARBA" id="ARBA00023242"/>
    </source>
</evidence>
<comment type="caution">
    <text evidence="9">The sequence shown here is derived from an EMBL/GenBank/DDBJ whole genome shotgun (WGS) entry which is preliminary data.</text>
</comment>
<dbReference type="InterPro" id="IPR003035">
    <property type="entry name" value="RWP-RK_dom"/>
</dbReference>
<dbReference type="GO" id="GO:0003677">
    <property type="term" value="F:DNA binding"/>
    <property type="evidence" value="ECO:0007669"/>
    <property type="project" value="UniProtKB-KW"/>
</dbReference>
<dbReference type="PANTHER" id="PTHR32002:SF44">
    <property type="entry name" value="PROTEIN NLP4"/>
    <property type="match status" value="1"/>
</dbReference>
<dbReference type="EMBL" id="JAWXYG010000010">
    <property type="protein sequence ID" value="KAK4260145.1"/>
    <property type="molecule type" value="Genomic_DNA"/>
</dbReference>
<evidence type="ECO:0000313" key="10">
    <source>
        <dbReference type="Proteomes" id="UP001293593"/>
    </source>
</evidence>
<evidence type="ECO:0000313" key="9">
    <source>
        <dbReference type="EMBL" id="KAK4260145.1"/>
    </source>
</evidence>
<feature type="compositionally biased region" description="Low complexity" evidence="6">
    <location>
        <begin position="706"/>
        <end position="723"/>
    </location>
</feature>
<feature type="region of interest" description="Disordered" evidence="6">
    <location>
        <begin position="676"/>
        <end position="723"/>
    </location>
</feature>
<proteinExistence type="predicted"/>
<keyword evidence="5" id="KW-0539">Nucleus</keyword>
<reference evidence="9" key="1">
    <citation type="submission" date="2023-10" db="EMBL/GenBank/DDBJ databases">
        <title>Chromosome-level genome of the transformable northern wattle, Acacia crassicarpa.</title>
        <authorList>
            <person name="Massaro I."/>
            <person name="Sinha N.R."/>
            <person name="Poethig S."/>
            <person name="Leichty A.R."/>
        </authorList>
    </citation>
    <scope>NUCLEOTIDE SEQUENCE</scope>
    <source>
        <strain evidence="9">Acra3RX</strain>
        <tissue evidence="9">Leaf</tissue>
    </source>
</reference>
<evidence type="ECO:0000256" key="4">
    <source>
        <dbReference type="ARBA" id="ARBA00023163"/>
    </source>
</evidence>
<dbReference type="GO" id="GO:0003700">
    <property type="term" value="F:DNA-binding transcription factor activity"/>
    <property type="evidence" value="ECO:0007669"/>
    <property type="project" value="InterPro"/>
</dbReference>
<name>A0AAE1IY85_9FABA</name>
<accession>A0AAE1IY85</accession>
<dbReference type="CDD" id="cd06407">
    <property type="entry name" value="PB1_NLP"/>
    <property type="match status" value="1"/>
</dbReference>
<feature type="compositionally biased region" description="Basic and acidic residues" evidence="6">
    <location>
        <begin position="739"/>
        <end position="753"/>
    </location>
</feature>
<protein>
    <recommendedName>
        <fullName evidence="11">Protein NLP4-like</fullName>
    </recommendedName>
</protein>
<keyword evidence="3" id="KW-0238">DNA-binding</keyword>
<feature type="compositionally biased region" description="Polar residues" evidence="6">
    <location>
        <begin position="676"/>
        <end position="694"/>
    </location>
</feature>
<dbReference type="AlphaFoldDB" id="A0AAE1IY85"/>
<dbReference type="PANTHER" id="PTHR32002">
    <property type="entry name" value="PROTEIN NLP8"/>
    <property type="match status" value="1"/>
</dbReference>
<dbReference type="InterPro" id="IPR055081">
    <property type="entry name" value="NLP1-9_GAF"/>
</dbReference>
<dbReference type="Pfam" id="PF02042">
    <property type="entry name" value="RWP-RK"/>
    <property type="match status" value="1"/>
</dbReference>
<dbReference type="Pfam" id="PF00564">
    <property type="entry name" value="PB1"/>
    <property type="match status" value="1"/>
</dbReference>
<dbReference type="SMART" id="SM00666">
    <property type="entry name" value="PB1"/>
    <property type="match status" value="1"/>
</dbReference>
<dbReference type="PROSITE" id="PS51519">
    <property type="entry name" value="RWP_RK"/>
    <property type="match status" value="1"/>
</dbReference>
<dbReference type="Proteomes" id="UP001293593">
    <property type="component" value="Unassembled WGS sequence"/>
</dbReference>
<sequence>MGDNCVSPCALMDSSIDFDYMDDLFSDGCWLEAAADGSDFLLPSPTASNSLLDSSFSWPALDTNGHVSLEQRKSPLIGDYQETQTNNTRSVGKGKDKDKDMVDVAATCNLSEIRSAESSAVLRRWWIGPMANPSPECSVLERLIKALVYIRDFNRDIDMLLQLWVPVNREGGRILSTRDLPFSLESSSPNLSKYREISAKYHFLADGCYRGLVPGLPGRVFKEKVPEWTPDVRFFRSDEYPRVDHAQQYDVRGSLALPVFEKSSNICLGVVEVVMTAQKIKYFPELESVCKALEAVDLRSRNILSVQDVKQACNNSYEAVLPEIQEVLRLACEMHKLPLAQTWAPCIKQGKEGCRHTDDNYLHCISPVEHACYVGDPCFQAFHEACSEHHLLKGQGVTGEAFITNEPCFSTDITSFSKIDYPLSHHGRIFGLRAAVAIRLRSIHNSTDDFVLEFFLPVNCTDSEEQKKMLTSLSMIIQRVCCSLRVISNKELEEEASLSIDEVTVPAESRSARMEFQQCRKVASHGTKEKSNENLTRQVSNLSQQEDSILKGNLDCGWECSSFGEGGLPIAGSSKTGDKRRTKAEKTITLQVLRQYFAGSLKDAAKNIGVCTTTLKRICRQHGIKRWPSRKIKKVGHSLQKLQLVIDSVQGASSAFQIDSFYSKFPELASPNLPGSSLFSTSKQSNLPNPSSTGPDAGLLSPEAPSSSCDQSSSSSHSSSNMSELQLHAQNVAGGKAPRFREDSGDGVMKRVPSEVGLKSSSQDTDTAELLPTSQSQETPCVHPETVLKSGHNVHQKEDTQRVKVTFREEITRFRMPKNWRYEDLLWEIAWRFNIDDMRKFDIKYLDDDSDWVLLTCDADLEECIDVCQHSQSSTIKFCLLDRKS</sequence>
<feature type="domain" description="PB1" evidence="8">
    <location>
        <begin position="800"/>
        <end position="883"/>
    </location>
</feature>